<evidence type="ECO:0008006" key="6">
    <source>
        <dbReference type="Google" id="ProtNLM"/>
    </source>
</evidence>
<evidence type="ECO:0000256" key="3">
    <source>
        <dbReference type="SAM" id="Phobius"/>
    </source>
</evidence>
<dbReference type="InterPro" id="IPR029050">
    <property type="entry name" value="Immunoprotect_excell_Ig-like"/>
</dbReference>
<evidence type="ECO:0000313" key="4">
    <source>
        <dbReference type="EMBL" id="MEE2036011.1"/>
    </source>
</evidence>
<feature type="transmembrane region" description="Helical" evidence="3">
    <location>
        <begin position="25"/>
        <end position="49"/>
    </location>
</feature>
<dbReference type="EMBL" id="JAUZMY010000002">
    <property type="protein sequence ID" value="MEE2036011.1"/>
    <property type="molecule type" value="Genomic_DNA"/>
</dbReference>
<reference evidence="4 5" key="1">
    <citation type="submission" date="2023-08" db="EMBL/GenBank/DDBJ databases">
        <authorList>
            <person name="Girao M."/>
            <person name="Carvalho M.F."/>
        </authorList>
    </citation>
    <scope>NUCLEOTIDE SEQUENCE [LARGE SCALE GENOMIC DNA]</scope>
    <source>
        <strain evidence="4 5">CT-R113</strain>
    </source>
</reference>
<keyword evidence="1" id="KW-0732">Signal</keyword>
<sequence>MSYGPYGQTPPPQPPKKGMSTGSKIGLGCGGCLGVSLLLFLFVGCVAVIGSDTPTDSSPPPAASSQEEVDEAAAADAEEEPAEESGVTMTATHAGTVGDTIDSTTYTAIDIVVVNDSDADLDVNPINFNAILADGTVVSDWADTIFADIDPIDTVTLRPGQRAEGQIALVGEVDVATVEMGDILGLGDPVVAEVQ</sequence>
<keyword evidence="3" id="KW-1133">Transmembrane helix</keyword>
<feature type="compositionally biased region" description="Acidic residues" evidence="2">
    <location>
        <begin position="67"/>
        <end position="83"/>
    </location>
</feature>
<dbReference type="RefSeq" id="WP_330089841.1">
    <property type="nucleotide sequence ID" value="NZ_JAUZMY010000002.1"/>
</dbReference>
<protein>
    <recommendedName>
        <fullName evidence="6">DUF4352 domain-containing protein</fullName>
    </recommendedName>
</protein>
<organism evidence="4 5">
    <name type="scientific">Nocardiopsis codii</name>
    <dbReference type="NCBI Taxonomy" id="3065942"/>
    <lineage>
        <taxon>Bacteria</taxon>
        <taxon>Bacillati</taxon>
        <taxon>Actinomycetota</taxon>
        <taxon>Actinomycetes</taxon>
        <taxon>Streptosporangiales</taxon>
        <taxon>Nocardiopsidaceae</taxon>
        <taxon>Nocardiopsis</taxon>
    </lineage>
</organism>
<keyword evidence="5" id="KW-1185">Reference proteome</keyword>
<evidence type="ECO:0000256" key="1">
    <source>
        <dbReference type="ARBA" id="ARBA00022729"/>
    </source>
</evidence>
<feature type="region of interest" description="Disordered" evidence="2">
    <location>
        <begin position="1"/>
        <end position="20"/>
    </location>
</feature>
<keyword evidence="3" id="KW-0472">Membrane</keyword>
<evidence type="ECO:0000313" key="5">
    <source>
        <dbReference type="Proteomes" id="UP001356095"/>
    </source>
</evidence>
<proteinExistence type="predicted"/>
<dbReference type="Proteomes" id="UP001356095">
    <property type="component" value="Unassembled WGS sequence"/>
</dbReference>
<accession>A0ABU7K192</accession>
<keyword evidence="3" id="KW-0812">Transmembrane</keyword>
<feature type="region of interest" description="Disordered" evidence="2">
    <location>
        <begin position="53"/>
        <end position="89"/>
    </location>
</feature>
<name>A0ABU7K192_9ACTN</name>
<gene>
    <name evidence="4" type="ORF">Q8791_02090</name>
</gene>
<evidence type="ECO:0000256" key="2">
    <source>
        <dbReference type="SAM" id="MobiDB-lite"/>
    </source>
</evidence>
<comment type="caution">
    <text evidence="4">The sequence shown here is derived from an EMBL/GenBank/DDBJ whole genome shotgun (WGS) entry which is preliminary data.</text>
</comment>
<dbReference type="Gene3D" id="2.60.40.1240">
    <property type="match status" value="1"/>
</dbReference>